<evidence type="ECO:0000313" key="2">
    <source>
        <dbReference type="EMBL" id="KAL2826596.1"/>
    </source>
</evidence>
<evidence type="ECO:0000259" key="1">
    <source>
        <dbReference type="Pfam" id="PF06094"/>
    </source>
</evidence>
<gene>
    <name evidence="2" type="ORF">BDW59DRAFT_144927</name>
</gene>
<dbReference type="EMBL" id="JBFXLS010000029">
    <property type="protein sequence ID" value="KAL2826596.1"/>
    <property type="molecule type" value="Genomic_DNA"/>
</dbReference>
<proteinExistence type="predicted"/>
<dbReference type="InterPro" id="IPR009288">
    <property type="entry name" value="AIG2-like_dom"/>
</dbReference>
<dbReference type="Proteomes" id="UP001610335">
    <property type="component" value="Unassembled WGS sequence"/>
</dbReference>
<dbReference type="CDD" id="cd06661">
    <property type="entry name" value="GGCT_like"/>
    <property type="match status" value="1"/>
</dbReference>
<dbReference type="SUPFAM" id="SSF110857">
    <property type="entry name" value="Gamma-glutamyl cyclotransferase-like"/>
    <property type="match status" value="1"/>
</dbReference>
<reference evidence="2 3" key="1">
    <citation type="submission" date="2024-07" db="EMBL/GenBank/DDBJ databases">
        <title>Section-level genome sequencing and comparative genomics of Aspergillus sections Usti and Cavernicolus.</title>
        <authorList>
            <consortium name="Lawrence Berkeley National Laboratory"/>
            <person name="Nybo J.L."/>
            <person name="Vesth T.C."/>
            <person name="Theobald S."/>
            <person name="Frisvad J.C."/>
            <person name="Larsen T.O."/>
            <person name="Kjaerboelling I."/>
            <person name="Rothschild-Mancinelli K."/>
            <person name="Lyhne E.K."/>
            <person name="Kogle M.E."/>
            <person name="Barry K."/>
            <person name="Clum A."/>
            <person name="Na H."/>
            <person name="Ledsgaard L."/>
            <person name="Lin J."/>
            <person name="Lipzen A."/>
            <person name="Kuo A."/>
            <person name="Riley R."/>
            <person name="Mondo S."/>
            <person name="LaButti K."/>
            <person name="Haridas S."/>
            <person name="Pangalinan J."/>
            <person name="Salamov A.A."/>
            <person name="Simmons B.A."/>
            <person name="Magnuson J.K."/>
            <person name="Chen J."/>
            <person name="Drula E."/>
            <person name="Henrissat B."/>
            <person name="Wiebenga A."/>
            <person name="Lubbers R.J."/>
            <person name="Gomes A.C."/>
            <person name="Makela M.R."/>
            <person name="Stajich J."/>
            <person name="Grigoriev I.V."/>
            <person name="Mortensen U.H."/>
            <person name="De vries R.P."/>
            <person name="Baker S.E."/>
            <person name="Andersen M.R."/>
        </authorList>
    </citation>
    <scope>NUCLEOTIDE SEQUENCE [LARGE SCALE GENOMIC DNA]</scope>
    <source>
        <strain evidence="2 3">CBS 600.67</strain>
    </source>
</reference>
<protein>
    <recommendedName>
        <fullName evidence="1">Gamma-glutamylcyclotransferase AIG2-like domain-containing protein</fullName>
    </recommendedName>
</protein>
<keyword evidence="3" id="KW-1185">Reference proteome</keyword>
<comment type="caution">
    <text evidence="2">The sequence shown here is derived from an EMBL/GenBank/DDBJ whole genome shotgun (WGS) entry which is preliminary data.</text>
</comment>
<dbReference type="InterPro" id="IPR013024">
    <property type="entry name" value="GGCT-like"/>
</dbReference>
<sequence>MANPSHLSGRTPLTTNMRWEQGYPLDFKDALERFPSRDELTKLVAQPSSNRRFIYGAMMLPTVLKYFLDLPQSAKIDMVYATLPGYELYEFSKDGLPTIKPSSDSDAVVQGMLIFGLDRNQRKKIFEVESDQIGKCEQSKLVNVPVQIYQEDLVDSYNIRRQRIVYTKTYVWNSRMDGLEPMNSKYWPMDIFLQGQLYENIEQHQNGVHDKDEDDEDSME</sequence>
<accession>A0ABR4IFR4</accession>
<dbReference type="InterPro" id="IPR036568">
    <property type="entry name" value="GGCT-like_sf"/>
</dbReference>
<dbReference type="Pfam" id="PF06094">
    <property type="entry name" value="GGACT"/>
    <property type="match status" value="1"/>
</dbReference>
<feature type="domain" description="Gamma-glutamylcyclotransferase AIG2-like" evidence="1">
    <location>
        <begin position="53"/>
        <end position="187"/>
    </location>
</feature>
<evidence type="ECO:0000313" key="3">
    <source>
        <dbReference type="Proteomes" id="UP001610335"/>
    </source>
</evidence>
<organism evidence="2 3">
    <name type="scientific">Aspergillus cavernicola</name>
    <dbReference type="NCBI Taxonomy" id="176166"/>
    <lineage>
        <taxon>Eukaryota</taxon>
        <taxon>Fungi</taxon>
        <taxon>Dikarya</taxon>
        <taxon>Ascomycota</taxon>
        <taxon>Pezizomycotina</taxon>
        <taxon>Eurotiomycetes</taxon>
        <taxon>Eurotiomycetidae</taxon>
        <taxon>Eurotiales</taxon>
        <taxon>Aspergillaceae</taxon>
        <taxon>Aspergillus</taxon>
        <taxon>Aspergillus subgen. Nidulantes</taxon>
    </lineage>
</organism>
<dbReference type="Gene3D" id="3.10.490.10">
    <property type="entry name" value="Gamma-glutamyl cyclotransferase-like"/>
    <property type="match status" value="1"/>
</dbReference>
<name>A0ABR4IFR4_9EURO</name>